<feature type="chain" id="PRO_5013073253" description="FAD-binding domain-containing protein" evidence="1">
    <location>
        <begin position="22"/>
        <end position="172"/>
    </location>
</feature>
<dbReference type="InterPro" id="IPR053212">
    <property type="entry name" value="DHP_3-monooxygenase"/>
</dbReference>
<protein>
    <recommendedName>
        <fullName evidence="4">FAD-binding domain-containing protein</fullName>
    </recommendedName>
</protein>
<keyword evidence="3" id="KW-1185">Reference proteome</keyword>
<organism evidence="2 3">
    <name type="scientific">Clohesyomyces aquaticus</name>
    <dbReference type="NCBI Taxonomy" id="1231657"/>
    <lineage>
        <taxon>Eukaryota</taxon>
        <taxon>Fungi</taxon>
        <taxon>Dikarya</taxon>
        <taxon>Ascomycota</taxon>
        <taxon>Pezizomycotina</taxon>
        <taxon>Dothideomycetes</taxon>
        <taxon>Pleosporomycetidae</taxon>
        <taxon>Pleosporales</taxon>
        <taxon>Lindgomycetaceae</taxon>
        <taxon>Clohesyomyces</taxon>
    </lineage>
</organism>
<reference evidence="2 3" key="1">
    <citation type="submission" date="2016-07" db="EMBL/GenBank/DDBJ databases">
        <title>Pervasive Adenine N6-methylation of Active Genes in Fungi.</title>
        <authorList>
            <consortium name="DOE Joint Genome Institute"/>
            <person name="Mondo S.J."/>
            <person name="Dannebaum R.O."/>
            <person name="Kuo R.C."/>
            <person name="Labutti K."/>
            <person name="Haridas S."/>
            <person name="Kuo A."/>
            <person name="Salamov A."/>
            <person name="Ahrendt S.R."/>
            <person name="Lipzen A."/>
            <person name="Sullivan W."/>
            <person name="Andreopoulos W.B."/>
            <person name="Clum A."/>
            <person name="Lindquist E."/>
            <person name="Daum C."/>
            <person name="Ramamoorthy G.K."/>
            <person name="Gryganskyi A."/>
            <person name="Culley D."/>
            <person name="Magnuson J.K."/>
            <person name="James T.Y."/>
            <person name="O'Malley M.A."/>
            <person name="Stajich J.E."/>
            <person name="Spatafora J.W."/>
            <person name="Visel A."/>
            <person name="Grigoriev I.V."/>
        </authorList>
    </citation>
    <scope>NUCLEOTIDE SEQUENCE [LARGE SCALE GENOMIC DNA]</scope>
    <source>
        <strain evidence="2 3">CBS 115471</strain>
    </source>
</reference>
<dbReference type="EMBL" id="MCFA01000175">
    <property type="protein sequence ID" value="ORY01061.1"/>
    <property type="molecule type" value="Genomic_DNA"/>
</dbReference>
<name>A0A1Y1YSR9_9PLEO</name>
<dbReference type="Proteomes" id="UP000193144">
    <property type="component" value="Unassembled WGS sequence"/>
</dbReference>
<comment type="caution">
    <text evidence="2">The sequence shown here is derived from an EMBL/GenBank/DDBJ whole genome shotgun (WGS) entry which is preliminary data.</text>
</comment>
<keyword evidence="1" id="KW-0732">Signal</keyword>
<dbReference type="Gene3D" id="3.50.50.60">
    <property type="entry name" value="FAD/NAD(P)-binding domain"/>
    <property type="match status" value="1"/>
</dbReference>
<dbReference type="SUPFAM" id="SSF51905">
    <property type="entry name" value="FAD/NAD(P)-binding domain"/>
    <property type="match status" value="1"/>
</dbReference>
<accession>A0A1Y1YSR9</accession>
<evidence type="ECO:0000313" key="3">
    <source>
        <dbReference type="Proteomes" id="UP000193144"/>
    </source>
</evidence>
<feature type="signal peptide" evidence="1">
    <location>
        <begin position="1"/>
        <end position="21"/>
    </location>
</feature>
<evidence type="ECO:0000256" key="1">
    <source>
        <dbReference type="SAM" id="SignalP"/>
    </source>
</evidence>
<proteinExistence type="predicted"/>
<dbReference type="STRING" id="1231657.A0A1Y1YSR9"/>
<evidence type="ECO:0008006" key="4">
    <source>
        <dbReference type="Google" id="ProtNLM"/>
    </source>
</evidence>
<dbReference type="PANTHER" id="PTHR47469:SF2">
    <property type="entry name" value="OS06G0597600 PROTEIN"/>
    <property type="match status" value="1"/>
</dbReference>
<dbReference type="OrthoDB" id="16820at2759"/>
<dbReference type="InterPro" id="IPR036188">
    <property type="entry name" value="FAD/NAD-bd_sf"/>
</dbReference>
<evidence type="ECO:0000313" key="2">
    <source>
        <dbReference type="EMBL" id="ORY01061.1"/>
    </source>
</evidence>
<dbReference type="PANTHER" id="PTHR47469">
    <property type="entry name" value="MONOOXYGENASE-LIKE"/>
    <property type="match status" value="1"/>
</dbReference>
<gene>
    <name evidence="2" type="ORF">BCR34DRAFT_101521</name>
</gene>
<sequence length="172" mass="19013">MNKTAIAIGGFLCGLMHALMSKHLSPRQGHDAGIMLDENVFAVLEKFVPGYHKHDFGVDVQGPQFFLDREGCPRWKFEARKTCTSWGLLAGMLRGEFEKEPERVKGMVNGVADSDYKSGARVIGIEDLGEKVRLRYEDVVSKSVETLEADQVIAADGPNSSVRKMIMPDVKG</sequence>
<dbReference type="AlphaFoldDB" id="A0A1Y1YSR9"/>